<protein>
    <submittedName>
        <fullName evidence="2">Cadherin-like beta sandwich domain-containing protein</fullName>
    </submittedName>
</protein>
<evidence type="ECO:0000313" key="2">
    <source>
        <dbReference type="EMBL" id="MDS0282634.1"/>
    </source>
</evidence>
<reference evidence="2 3" key="1">
    <citation type="submission" date="2022-06" db="EMBL/GenBank/DDBJ databases">
        <title>Halomicroarcula sp. a new haloarchaeum isolate from saline soil.</title>
        <authorList>
            <person name="Strakova D."/>
            <person name="Galisteo C."/>
            <person name="Sanchez-Porro C."/>
            <person name="Ventosa A."/>
        </authorList>
    </citation>
    <scope>NUCLEOTIDE SEQUENCE [LARGE SCALE GENOMIC DNA]</scope>
    <source>
        <strain evidence="2 3">S3CR25-11</strain>
    </source>
</reference>
<organism evidence="2 3">
    <name type="scientific">Haloarcula onubensis</name>
    <dbReference type="NCBI Taxonomy" id="2950539"/>
    <lineage>
        <taxon>Archaea</taxon>
        <taxon>Methanobacteriati</taxon>
        <taxon>Methanobacteriota</taxon>
        <taxon>Stenosarchaea group</taxon>
        <taxon>Halobacteria</taxon>
        <taxon>Halobacteriales</taxon>
        <taxon>Haloarculaceae</taxon>
        <taxon>Haloarcula</taxon>
    </lineage>
</organism>
<dbReference type="RefSeq" id="WP_310900465.1">
    <property type="nucleotide sequence ID" value="NZ_JAMQOS010000003.1"/>
</dbReference>
<dbReference type="EMBL" id="JAMQOS010000003">
    <property type="protein sequence ID" value="MDS0282634.1"/>
    <property type="molecule type" value="Genomic_DNA"/>
</dbReference>
<sequence length="304" mass="31780">MFDISTRPLLTVFVAGLLVFGAGCAGLGASESATTPSATDTTTAQQTQTSTATDGHGHDHSHSHDGTESTQTTATNTTGDAATGKLTVVVAADELSLPARDEAGDGFDVAGPHTWESSADLTLATALSRLGISATGTALSVDGETYTAGDGTTLSYRVNGESVDPEAVTLADGDEVWVTVETPGMNASLPGTYIDNEQQHIHGDMTVTVDGEEVDFSQSRYQSNDRYFHFEGGVGEYWHSHSANLTLEYALDSLHGVDYADDSLTIDGTTDDAETTVTYEVNGEAVDPGEYHLKDGDDVTITVG</sequence>
<feature type="compositionally biased region" description="Low complexity" evidence="1">
    <location>
        <begin position="68"/>
        <end position="79"/>
    </location>
</feature>
<feature type="region of interest" description="Disordered" evidence="1">
    <location>
        <begin position="31"/>
        <end position="79"/>
    </location>
</feature>
<feature type="compositionally biased region" description="Basic and acidic residues" evidence="1">
    <location>
        <begin position="55"/>
        <end position="67"/>
    </location>
</feature>
<dbReference type="Proteomes" id="UP001268864">
    <property type="component" value="Unassembled WGS sequence"/>
</dbReference>
<comment type="caution">
    <text evidence="2">The sequence shown here is derived from an EMBL/GenBank/DDBJ whole genome shotgun (WGS) entry which is preliminary data.</text>
</comment>
<feature type="compositionally biased region" description="Low complexity" evidence="1">
    <location>
        <begin position="31"/>
        <end position="54"/>
    </location>
</feature>
<keyword evidence="3" id="KW-1185">Reference proteome</keyword>
<accession>A0ABU2FQE0</accession>
<gene>
    <name evidence="2" type="ORF">NDI86_10905</name>
</gene>
<evidence type="ECO:0000313" key="3">
    <source>
        <dbReference type="Proteomes" id="UP001268864"/>
    </source>
</evidence>
<evidence type="ECO:0000256" key="1">
    <source>
        <dbReference type="SAM" id="MobiDB-lite"/>
    </source>
</evidence>
<dbReference type="PROSITE" id="PS51257">
    <property type="entry name" value="PROKAR_LIPOPROTEIN"/>
    <property type="match status" value="1"/>
</dbReference>
<name>A0ABU2FQE0_9EURY</name>
<proteinExistence type="predicted"/>